<protein>
    <submittedName>
        <fullName evidence="3">Enhanced serine sensitivity protein SseB C-terminal domain-containing protein</fullName>
    </submittedName>
</protein>
<dbReference type="Pfam" id="PF14581">
    <property type="entry name" value="SseB_C"/>
    <property type="match status" value="1"/>
</dbReference>
<evidence type="ECO:0000313" key="3">
    <source>
        <dbReference type="EMBL" id="MEY1663081.1"/>
    </source>
</evidence>
<accession>A0ABV4AJS4</accession>
<proteinExistence type="predicted"/>
<dbReference type="InterPro" id="IPR009839">
    <property type="entry name" value="SseB_N"/>
</dbReference>
<dbReference type="RefSeq" id="WP_369456354.1">
    <property type="nucleotide sequence ID" value="NZ_JBGCUO010000003.1"/>
</dbReference>
<comment type="caution">
    <text evidence="3">The sequence shown here is derived from an EMBL/GenBank/DDBJ whole genome shotgun (WGS) entry which is preliminary data.</text>
</comment>
<evidence type="ECO:0000259" key="1">
    <source>
        <dbReference type="Pfam" id="PF07179"/>
    </source>
</evidence>
<dbReference type="EMBL" id="JBGCUO010000003">
    <property type="protein sequence ID" value="MEY1663081.1"/>
    <property type="molecule type" value="Genomic_DNA"/>
</dbReference>
<feature type="domain" description="SseB protein N-terminal" evidence="1">
    <location>
        <begin position="8"/>
        <end position="114"/>
    </location>
</feature>
<name>A0ABV4AJS4_9GAMM</name>
<evidence type="ECO:0000259" key="2">
    <source>
        <dbReference type="Pfam" id="PF14581"/>
    </source>
</evidence>
<dbReference type="Pfam" id="PF07179">
    <property type="entry name" value="SseB"/>
    <property type="match status" value="1"/>
</dbReference>
<reference evidence="3 4" key="1">
    <citation type="submission" date="2024-07" db="EMBL/GenBank/DDBJ databases">
        <authorList>
            <person name="Ren Q."/>
        </authorList>
    </citation>
    <scope>NUCLEOTIDE SEQUENCE [LARGE SCALE GENOMIC DNA]</scope>
    <source>
        <strain evidence="3 4">REN37</strain>
    </source>
</reference>
<sequence>MSERPDLLEQALIAAVDDADARPRFYQCLLDADVYVLMRGQGDTASLVHWGREQGGAVVPLFSSLSLLQQAVTGAADYLRLPALELFARTEGLDLVLNPGASHSKELLADEVRALQAGRLGGVQRRDQHAADLRLGQPEHMPELFLNAVRRLLIDEKSVQRAWFALLREQDEAEPAYLIGLETRADFDALAQRVGPEAAEHLPDGRDLDLVPVVPGEPGPAAYFLTEPGALFFDRAQVRAQLQGLFPDAD</sequence>
<dbReference type="Proteomes" id="UP001562065">
    <property type="component" value="Unassembled WGS sequence"/>
</dbReference>
<keyword evidence="4" id="KW-1185">Reference proteome</keyword>
<organism evidence="3 4">
    <name type="scientific">Isoalcanivorax beigongshangi</name>
    <dbReference type="NCBI Taxonomy" id="3238810"/>
    <lineage>
        <taxon>Bacteria</taxon>
        <taxon>Pseudomonadati</taxon>
        <taxon>Pseudomonadota</taxon>
        <taxon>Gammaproteobacteria</taxon>
        <taxon>Oceanospirillales</taxon>
        <taxon>Alcanivoracaceae</taxon>
        <taxon>Isoalcanivorax</taxon>
    </lineage>
</organism>
<feature type="domain" description="SseB protein C-terminal" evidence="2">
    <location>
        <begin position="132"/>
        <end position="226"/>
    </location>
</feature>
<gene>
    <name evidence="3" type="ORF">AB5I84_13040</name>
</gene>
<evidence type="ECO:0000313" key="4">
    <source>
        <dbReference type="Proteomes" id="UP001562065"/>
    </source>
</evidence>
<dbReference type="InterPro" id="IPR027945">
    <property type="entry name" value="SseB_C"/>
</dbReference>